<proteinExistence type="predicted"/>
<keyword evidence="3 4" id="KW-0862">Zinc</keyword>
<evidence type="ECO:0000256" key="5">
    <source>
        <dbReference type="SAM" id="MobiDB-lite"/>
    </source>
</evidence>
<name>A0ABR3PMD1_9PEZI</name>
<feature type="region of interest" description="Disordered" evidence="5">
    <location>
        <begin position="45"/>
        <end position="78"/>
    </location>
</feature>
<keyword evidence="1 4" id="KW-0479">Metal-binding</keyword>
<feature type="region of interest" description="Disordered" evidence="5">
    <location>
        <begin position="683"/>
        <end position="718"/>
    </location>
</feature>
<dbReference type="PROSITE" id="PS50103">
    <property type="entry name" value="ZF_C3H1"/>
    <property type="match status" value="1"/>
</dbReference>
<organism evidence="7 8">
    <name type="scientific">Neodothiora populina</name>
    <dbReference type="NCBI Taxonomy" id="2781224"/>
    <lineage>
        <taxon>Eukaryota</taxon>
        <taxon>Fungi</taxon>
        <taxon>Dikarya</taxon>
        <taxon>Ascomycota</taxon>
        <taxon>Pezizomycotina</taxon>
        <taxon>Dothideomycetes</taxon>
        <taxon>Dothideomycetidae</taxon>
        <taxon>Dothideales</taxon>
        <taxon>Dothioraceae</taxon>
        <taxon>Neodothiora</taxon>
    </lineage>
</organism>
<evidence type="ECO:0000256" key="2">
    <source>
        <dbReference type="ARBA" id="ARBA00022771"/>
    </source>
</evidence>
<dbReference type="EMBL" id="JBFMKM010000003">
    <property type="protein sequence ID" value="KAL1310707.1"/>
    <property type="molecule type" value="Genomic_DNA"/>
</dbReference>
<feature type="region of interest" description="Disordered" evidence="5">
    <location>
        <begin position="993"/>
        <end position="1012"/>
    </location>
</feature>
<feature type="compositionally biased region" description="Acidic residues" evidence="5">
    <location>
        <begin position="302"/>
        <end position="316"/>
    </location>
</feature>
<evidence type="ECO:0000256" key="1">
    <source>
        <dbReference type="ARBA" id="ARBA00022723"/>
    </source>
</evidence>
<dbReference type="SUPFAM" id="SSF90229">
    <property type="entry name" value="CCCH zinc finger"/>
    <property type="match status" value="1"/>
</dbReference>
<evidence type="ECO:0000313" key="7">
    <source>
        <dbReference type="EMBL" id="KAL1310707.1"/>
    </source>
</evidence>
<dbReference type="GeneID" id="95974668"/>
<feature type="compositionally biased region" description="Basic and acidic residues" evidence="5">
    <location>
        <begin position="685"/>
        <end position="708"/>
    </location>
</feature>
<feature type="region of interest" description="Disordered" evidence="5">
    <location>
        <begin position="1025"/>
        <end position="1059"/>
    </location>
</feature>
<feature type="region of interest" description="Disordered" evidence="5">
    <location>
        <begin position="607"/>
        <end position="628"/>
    </location>
</feature>
<feature type="compositionally biased region" description="Basic and acidic residues" evidence="5">
    <location>
        <begin position="1034"/>
        <end position="1043"/>
    </location>
</feature>
<feature type="compositionally biased region" description="Low complexity" evidence="5">
    <location>
        <begin position="563"/>
        <end position="585"/>
    </location>
</feature>
<protein>
    <recommendedName>
        <fullName evidence="6">C3H1-type domain-containing protein</fullName>
    </recommendedName>
</protein>
<comment type="caution">
    <text evidence="7">The sequence shown here is derived from an EMBL/GenBank/DDBJ whole genome shotgun (WGS) entry which is preliminary data.</text>
</comment>
<evidence type="ECO:0000313" key="8">
    <source>
        <dbReference type="Proteomes" id="UP001562354"/>
    </source>
</evidence>
<evidence type="ECO:0000256" key="3">
    <source>
        <dbReference type="ARBA" id="ARBA00022833"/>
    </source>
</evidence>
<feature type="region of interest" description="Disordered" evidence="5">
    <location>
        <begin position="260"/>
        <end position="332"/>
    </location>
</feature>
<reference evidence="7 8" key="1">
    <citation type="submission" date="2024-07" db="EMBL/GenBank/DDBJ databases">
        <title>Draft sequence of the Neodothiora populina.</title>
        <authorList>
            <person name="Drown D.D."/>
            <person name="Schuette U.S."/>
            <person name="Buechlein A.B."/>
            <person name="Rusch D.R."/>
            <person name="Winton L.W."/>
            <person name="Adams G.A."/>
        </authorList>
    </citation>
    <scope>NUCLEOTIDE SEQUENCE [LARGE SCALE GENOMIC DNA]</scope>
    <source>
        <strain evidence="7 8">CPC 39397</strain>
    </source>
</reference>
<feature type="compositionally biased region" description="Basic residues" evidence="5">
    <location>
        <begin position="709"/>
        <end position="718"/>
    </location>
</feature>
<keyword evidence="8" id="KW-1185">Reference proteome</keyword>
<feature type="compositionally biased region" description="Basic and acidic residues" evidence="5">
    <location>
        <begin position="519"/>
        <end position="528"/>
    </location>
</feature>
<dbReference type="Proteomes" id="UP001562354">
    <property type="component" value="Unassembled WGS sequence"/>
</dbReference>
<dbReference type="InterPro" id="IPR036855">
    <property type="entry name" value="Znf_CCCH_sf"/>
</dbReference>
<dbReference type="RefSeq" id="XP_069203556.1">
    <property type="nucleotide sequence ID" value="XM_069340089.1"/>
</dbReference>
<feature type="compositionally biased region" description="Polar residues" evidence="5">
    <location>
        <begin position="45"/>
        <end position="64"/>
    </location>
</feature>
<keyword evidence="2 4" id="KW-0863">Zinc-finger</keyword>
<dbReference type="InterPro" id="IPR000571">
    <property type="entry name" value="Znf_CCCH"/>
</dbReference>
<feature type="domain" description="C3H1-type" evidence="6">
    <location>
        <begin position="1070"/>
        <end position="1090"/>
    </location>
</feature>
<evidence type="ECO:0000256" key="4">
    <source>
        <dbReference type="PROSITE-ProRule" id="PRU00723"/>
    </source>
</evidence>
<feature type="region of interest" description="Disordered" evidence="5">
    <location>
        <begin position="962"/>
        <end position="985"/>
    </location>
</feature>
<feature type="compositionally biased region" description="Low complexity" evidence="5">
    <location>
        <begin position="969"/>
        <end position="978"/>
    </location>
</feature>
<feature type="region of interest" description="Disordered" evidence="5">
    <location>
        <begin position="499"/>
        <end position="587"/>
    </location>
</feature>
<sequence>MDGQGYIRPQNLQGYQNESFADDSFDIFASVPNNDVSWDLNSMNNEPIAQSTAPHPNWQQSAASTPGLDTYGRSFSKGPSDIQAATTYGYGDPHQYLHSPYDPSLVPSTSVGDNSNYVGHSTFGHQAMQHGTIAPQALQHEQPQFSQTLGNIDSQGYSRNRTTAATGFANSLPPVPTADQASLCAAVPQGVISGLFSNIDFEKLVSATNTRRVNAFVNVGQQEFEYPINKAIVPNPARRRSRNELRQLARNDPKLLAKFGKKHHKKTHGSASAVKAQPLLTKSWQPTPGIKYEGDASSSDESSSEDSDDYSDDELAEPSPLPARRPDTPLEAVKYDSIKSTWRSKRFEVDSTEIRNGLKDFWEVVRTIRDRWKTDTAAVTQAEEKKQYGEVPLLKSRVKDQRNMLETALTTAIEYGHKSILELFGENASFLYLLYQFLLDRFKEEDFDGRLTRAILEILANCTTLTEENLEKTRLGKVYPRFAKKGSMETKALVKRIDASVADHKKKRNDSTGQGAPKTEAKTNDPKAPKSPPMHRSTPEPVAGVKRAAPSGVVSGQPQKRVASTASGAAGAGPGSPASTTSSTANKTILPVKRSITSTATSNKPLATNITATTARPKPIGAKPAGGSLAASAGVKKAVPAKPVSSSVVANAIKSIEKKAATPAGSSAPTKPAFSFAETMANLTKPKEREATPKEEDKRPPETVEQKAKRLRKEQRRKLRVTFRPDNQLVEVRIFHHDAEEEVGHDASMIRDVSDVGGEGRMFKQHKDMAEVEDDEEPGEEDLREYHALSLIDFSNVDADERRRNYAPFGGGEAQPESLEKGIREQYEANTLMAYDSPPCPREPVDPYNGEPVATRSFGDPDPQSIVATRAARFTTQPSAALQQSSASTGPDISAILALIKPQQPTAAAPQAGTGGQVSNPIPDLLGLLANMPQASAQPQQNPTTPNIANILANLQSQGAGNSTASAIQQQHAHQQPQMAGMVPPPNLAAIFGQLNQAPNGPQMGNAGAFPFQMPALDMNNFAQSQQQNESYDNEERRRWRDNGEEDAGSQGRKWAAKKGGVKGKHYTLPCKYWKLGKCQKGDNCTYLHE</sequence>
<evidence type="ECO:0000259" key="6">
    <source>
        <dbReference type="PROSITE" id="PS50103"/>
    </source>
</evidence>
<feature type="zinc finger region" description="C3H1-type" evidence="4">
    <location>
        <begin position="1070"/>
        <end position="1090"/>
    </location>
</feature>
<gene>
    <name evidence="7" type="ORF">AAFC00_000965</name>
</gene>
<accession>A0ABR3PMD1</accession>